<dbReference type="CDD" id="cd01106">
    <property type="entry name" value="HTH_TipAL-Mta"/>
    <property type="match status" value="1"/>
</dbReference>
<dbReference type="SUPFAM" id="SSF89082">
    <property type="entry name" value="Antibiotic binding domain of TipA-like multidrug resistance regulators"/>
    <property type="match status" value="1"/>
</dbReference>
<sequence>MEYTIQKLAKLAGVTPRTLRYYDEIGLLKPCRSSSSGYRIYGKKEVDLLQQILFYRSMDMPLEEIQKLLYSDAFDFEGALVEHRKNLLEKRDEIERLIATVELTISHHKGESIMSDKQKFEGFKKQKLVENEQKYGKEIREKYGDKTVAESNKKFMNLTQEDMEKMNKLEVDLIELLRELSETKDIKSDAAKKAYELHREWLCFSWPTYQPQAHVGLAEMYVADQRFAAYYQEKAGMDVAELLRDVIVEHAR</sequence>
<dbReference type="Gene3D" id="1.10.1660.10">
    <property type="match status" value="1"/>
</dbReference>
<gene>
    <name evidence="6" type="ORF">J0B03_03525</name>
</gene>
<keyword evidence="1" id="KW-0805">Transcription regulation</keyword>
<evidence type="ECO:0000313" key="6">
    <source>
        <dbReference type="EMBL" id="QSX09152.1"/>
    </source>
</evidence>
<organism evidence="6 7">
    <name type="scientific">Alkalibacter rhizosphaerae</name>
    <dbReference type="NCBI Taxonomy" id="2815577"/>
    <lineage>
        <taxon>Bacteria</taxon>
        <taxon>Bacillati</taxon>
        <taxon>Bacillota</taxon>
        <taxon>Clostridia</taxon>
        <taxon>Eubacteriales</taxon>
        <taxon>Eubacteriaceae</taxon>
        <taxon>Alkalibacter</taxon>
    </lineage>
</organism>
<dbReference type="SMART" id="SM00422">
    <property type="entry name" value="HTH_MERR"/>
    <property type="match status" value="1"/>
</dbReference>
<dbReference type="PROSITE" id="PS50937">
    <property type="entry name" value="HTH_MERR_2"/>
    <property type="match status" value="1"/>
</dbReference>
<proteinExistence type="predicted"/>
<dbReference type="GO" id="GO:0003677">
    <property type="term" value="F:DNA binding"/>
    <property type="evidence" value="ECO:0007669"/>
    <property type="project" value="UniProtKB-KW"/>
</dbReference>
<evidence type="ECO:0000256" key="4">
    <source>
        <dbReference type="ARBA" id="ARBA00023163"/>
    </source>
</evidence>
<dbReference type="PANTHER" id="PTHR30204:SF90">
    <property type="entry name" value="HTH-TYPE TRANSCRIPTIONAL ACTIVATOR MTA"/>
    <property type="match status" value="1"/>
</dbReference>
<evidence type="ECO:0000256" key="1">
    <source>
        <dbReference type="ARBA" id="ARBA00023015"/>
    </source>
</evidence>
<dbReference type="AlphaFoldDB" id="A0A974XFZ2"/>
<name>A0A974XFZ2_9FIRM</name>
<dbReference type="Pfam" id="PF07739">
    <property type="entry name" value="TipAS"/>
    <property type="match status" value="1"/>
</dbReference>
<dbReference type="SUPFAM" id="SSF46955">
    <property type="entry name" value="Putative DNA-binding domain"/>
    <property type="match status" value="1"/>
</dbReference>
<evidence type="ECO:0000259" key="5">
    <source>
        <dbReference type="PROSITE" id="PS50937"/>
    </source>
</evidence>
<dbReference type="InterPro" id="IPR036244">
    <property type="entry name" value="TipA-like_antibiotic-bd"/>
</dbReference>
<dbReference type="EMBL" id="CP071444">
    <property type="protein sequence ID" value="QSX09152.1"/>
    <property type="molecule type" value="Genomic_DNA"/>
</dbReference>
<dbReference type="GO" id="GO:0003700">
    <property type="term" value="F:DNA-binding transcription factor activity"/>
    <property type="evidence" value="ECO:0007669"/>
    <property type="project" value="InterPro"/>
</dbReference>
<feature type="domain" description="HTH merR-type" evidence="5">
    <location>
        <begin position="1"/>
        <end position="71"/>
    </location>
</feature>
<keyword evidence="4" id="KW-0804">Transcription</keyword>
<dbReference type="Proteomes" id="UP000663499">
    <property type="component" value="Chromosome"/>
</dbReference>
<evidence type="ECO:0000313" key="7">
    <source>
        <dbReference type="Proteomes" id="UP000663499"/>
    </source>
</evidence>
<dbReference type="InterPro" id="IPR000551">
    <property type="entry name" value="MerR-type_HTH_dom"/>
</dbReference>
<keyword evidence="2" id="KW-0238">DNA-binding</keyword>
<reference evidence="6" key="1">
    <citation type="submission" date="2021-03" db="EMBL/GenBank/DDBJ databases">
        <title>Alkalibacter marinus sp. nov., isolated from tidal flat sediment.</title>
        <authorList>
            <person name="Namirimu T."/>
            <person name="Yang J.-A."/>
            <person name="Yang S.-H."/>
            <person name="Kim Y.-J."/>
            <person name="Kwon K.K."/>
        </authorList>
    </citation>
    <scope>NUCLEOTIDE SEQUENCE</scope>
    <source>
        <strain evidence="6">ES005</strain>
    </source>
</reference>
<keyword evidence="3" id="KW-0010">Activator</keyword>
<dbReference type="KEGG" id="alka:J0B03_03525"/>
<evidence type="ECO:0000256" key="3">
    <source>
        <dbReference type="ARBA" id="ARBA00023159"/>
    </source>
</evidence>
<dbReference type="InterPro" id="IPR012925">
    <property type="entry name" value="TipAS_dom"/>
</dbReference>
<keyword evidence="7" id="KW-1185">Reference proteome</keyword>
<dbReference type="RefSeq" id="WP_207300491.1">
    <property type="nucleotide sequence ID" value="NZ_CP071444.1"/>
</dbReference>
<evidence type="ECO:0000256" key="2">
    <source>
        <dbReference type="ARBA" id="ARBA00023125"/>
    </source>
</evidence>
<dbReference type="Pfam" id="PF13411">
    <property type="entry name" value="MerR_1"/>
    <property type="match status" value="1"/>
</dbReference>
<dbReference type="InterPro" id="IPR047057">
    <property type="entry name" value="MerR_fam"/>
</dbReference>
<dbReference type="PANTHER" id="PTHR30204">
    <property type="entry name" value="REDOX-CYCLING DRUG-SENSING TRANSCRIPTIONAL ACTIVATOR SOXR"/>
    <property type="match status" value="1"/>
</dbReference>
<accession>A0A974XFZ2</accession>
<protein>
    <submittedName>
        <fullName evidence="6">MerR family transcriptional regulator</fullName>
    </submittedName>
</protein>
<dbReference type="InterPro" id="IPR009061">
    <property type="entry name" value="DNA-bd_dom_put_sf"/>
</dbReference>
<dbReference type="Gene3D" id="1.10.490.50">
    <property type="entry name" value="Antibiotic binding domain of TipA-like multidrug resistance regulators"/>
    <property type="match status" value="1"/>
</dbReference>